<keyword evidence="2" id="KW-0732">Signal</keyword>
<feature type="binding site" evidence="8">
    <location>
        <position position="214"/>
    </location>
    <ligand>
        <name>substrate</name>
    </ligand>
</feature>
<dbReference type="InterPro" id="IPR012338">
    <property type="entry name" value="Beta-lactam/transpept-like"/>
</dbReference>
<dbReference type="RefSeq" id="WP_035006448.1">
    <property type="nucleotide sequence ID" value="NZ_KL407337.1"/>
</dbReference>
<keyword evidence="5" id="KW-0573">Peptidoglycan synthesis</keyword>
<evidence type="ECO:0000256" key="6">
    <source>
        <dbReference type="ARBA" id="ARBA00023316"/>
    </source>
</evidence>
<dbReference type="Gene3D" id="3.40.710.10">
    <property type="entry name" value="DD-peptidase/beta-lactamase superfamily"/>
    <property type="match status" value="1"/>
</dbReference>
<dbReference type="EC" id="3.4.16.4" evidence="11"/>
<dbReference type="GO" id="GO:0009002">
    <property type="term" value="F:serine-type D-Ala-D-Ala carboxypeptidase activity"/>
    <property type="evidence" value="ECO:0007669"/>
    <property type="project" value="UniProtKB-EC"/>
</dbReference>
<dbReference type="OrthoDB" id="9795979at2"/>
<dbReference type="AlphaFoldDB" id="E6YNP1"/>
<feature type="active site" description="Proton acceptor" evidence="7">
    <location>
        <position position="53"/>
    </location>
</feature>
<evidence type="ECO:0000256" key="9">
    <source>
        <dbReference type="RuleBase" id="RU004016"/>
    </source>
</evidence>
<dbReference type="InterPro" id="IPR001967">
    <property type="entry name" value="Peptidase_S11_N"/>
</dbReference>
<dbReference type="GO" id="GO:0008360">
    <property type="term" value="P:regulation of cell shape"/>
    <property type="evidence" value="ECO:0007669"/>
    <property type="project" value="UniProtKB-KW"/>
</dbReference>
<proteinExistence type="inferred from homology"/>
<evidence type="ECO:0000256" key="2">
    <source>
        <dbReference type="ARBA" id="ARBA00022729"/>
    </source>
</evidence>
<dbReference type="EMBL" id="FN645467">
    <property type="protein sequence ID" value="CBI78479.1"/>
    <property type="molecule type" value="Genomic_DNA"/>
</dbReference>
<keyword evidence="3 11" id="KW-0378">Hydrolase</keyword>
<sequence length="368" mass="40584">MHQLFYTLFFFFILSIMSSLSLAHPFISVDATTGRILKHNQAFERWYPASLTKLMMTYIIFRAMSTGKISPHKHITISKNAAQAPAINSGYKAGSVLTLDTALKITLVKSTNDLAIAISEAISGSQEAFVKQMNAEARRLGMFGTNFTNTSGLPNPNNYSTARDMALLAVQIRREFPQYTHYFSIPAIDFGNGKKIQSNSNNLIGRFDGIDGMKTGFICASGFNLVASATRNKRTIIVVILGSESINKREEKAAQLLNAGFSDKGSPQSTLATLEPYGTKISQITDMRQQICTPEAIKMRLNSYDEEGNIILTSPFITALPSSILPLQVKLISAPKILKINGKIVREIPIPYKRPPYSPPMIKAVNHI</sequence>
<dbReference type="HOGENOM" id="CLU_027070_1_2_5"/>
<dbReference type="PATRIC" id="fig|685782.3.peg.797"/>
<keyword evidence="4" id="KW-0133">Cell shape</keyword>
<dbReference type="Proteomes" id="UP000027336">
    <property type="component" value="Unassembled WGS sequence"/>
</dbReference>
<evidence type="ECO:0000313" key="11">
    <source>
        <dbReference type="EMBL" id="CBI78479.1"/>
    </source>
</evidence>
<gene>
    <name evidence="11" type="primary">dacD</name>
    <name evidence="11" type="ORF">BARRO_130123</name>
    <name evidence="12" type="ORF">O99_00778</name>
</gene>
<feature type="domain" description="Peptidase S11 D-alanyl-D-alanine carboxypeptidase A N-terminal" evidence="10">
    <location>
        <begin position="23"/>
        <end position="244"/>
    </location>
</feature>
<evidence type="ECO:0000256" key="5">
    <source>
        <dbReference type="ARBA" id="ARBA00022984"/>
    </source>
</evidence>
<keyword evidence="11" id="KW-0121">Carboxypeptidase</keyword>
<evidence type="ECO:0000256" key="3">
    <source>
        <dbReference type="ARBA" id="ARBA00022801"/>
    </source>
</evidence>
<organism evidence="11">
    <name type="scientific">Bartonella rochalimae ATCC BAA-1498</name>
    <dbReference type="NCBI Taxonomy" id="685782"/>
    <lineage>
        <taxon>Bacteria</taxon>
        <taxon>Pseudomonadati</taxon>
        <taxon>Pseudomonadota</taxon>
        <taxon>Alphaproteobacteria</taxon>
        <taxon>Hyphomicrobiales</taxon>
        <taxon>Bartonellaceae</taxon>
        <taxon>Bartonella</taxon>
    </lineage>
</organism>
<evidence type="ECO:0000256" key="4">
    <source>
        <dbReference type="ARBA" id="ARBA00022960"/>
    </source>
</evidence>
<comment type="similarity">
    <text evidence="1 9">Belongs to the peptidase S11 family.</text>
</comment>
<reference evidence="12 13" key="2">
    <citation type="submission" date="2012-04" db="EMBL/GenBank/DDBJ databases">
        <title>The Genome Sequence of Bartonella rochalimae BMGH.</title>
        <authorList>
            <consortium name="The Broad Institute Genome Sequencing Platform"/>
            <consortium name="The Broad Institute Genome Sequencing Center for Infectious Disease"/>
            <person name="Feldgarden M."/>
            <person name="Kirby J."/>
            <person name="Kosoy M."/>
            <person name="Birtles R."/>
            <person name="Probert W.S."/>
            <person name="Chiaraviglio L."/>
            <person name="Walker B."/>
            <person name="Young S.K."/>
            <person name="Zeng Q."/>
            <person name="Gargeya S."/>
            <person name="Fitzgerald M."/>
            <person name="Haas B."/>
            <person name="Abouelleil A."/>
            <person name="Alvarado L."/>
            <person name="Arachchi H.M."/>
            <person name="Berlin A.M."/>
            <person name="Chapman S.B."/>
            <person name="Goldberg J."/>
            <person name="Griggs A."/>
            <person name="Gujja S."/>
            <person name="Hansen M."/>
            <person name="Howarth C."/>
            <person name="Imamovic A."/>
            <person name="Larimer J."/>
            <person name="McCowen C."/>
            <person name="Montmayeur A."/>
            <person name="Murphy C."/>
            <person name="Neiman D."/>
            <person name="Pearson M."/>
            <person name="Priest M."/>
            <person name="Roberts A."/>
            <person name="Saif S."/>
            <person name="Shea T."/>
            <person name="Sisk P."/>
            <person name="Sykes S."/>
            <person name="Wortman J."/>
            <person name="Nusbaum C."/>
            <person name="Birren B."/>
        </authorList>
    </citation>
    <scope>NUCLEOTIDE SEQUENCE [LARGE SCALE GENOMIC DNA]</scope>
    <source>
        <strain evidence="12 13">ATCC BAA-1498</strain>
    </source>
</reference>
<dbReference type="eggNOG" id="COG1686">
    <property type="taxonomic scope" value="Bacteria"/>
</dbReference>
<feature type="active site" evidence="7">
    <location>
        <position position="110"/>
    </location>
</feature>
<evidence type="ECO:0000256" key="8">
    <source>
        <dbReference type="PIRSR" id="PIRSR618044-2"/>
    </source>
</evidence>
<dbReference type="PANTHER" id="PTHR21581:SF6">
    <property type="entry name" value="TRAFFICKING PROTEIN PARTICLE COMPLEX SUBUNIT 12"/>
    <property type="match status" value="1"/>
</dbReference>
<dbReference type="GO" id="GO:0009252">
    <property type="term" value="P:peptidoglycan biosynthetic process"/>
    <property type="evidence" value="ECO:0007669"/>
    <property type="project" value="UniProtKB-KW"/>
</dbReference>
<accession>E6YNP1</accession>
<evidence type="ECO:0000256" key="1">
    <source>
        <dbReference type="ARBA" id="ARBA00007164"/>
    </source>
</evidence>
<protein>
    <submittedName>
        <fullName evidence="11">Penicillin-binding protein</fullName>
        <ecNumber evidence="11">3.4.16.4</ecNumber>
    </submittedName>
</protein>
<keyword evidence="6" id="KW-0961">Cell wall biogenesis/degradation</keyword>
<dbReference type="GO" id="GO:0006508">
    <property type="term" value="P:proteolysis"/>
    <property type="evidence" value="ECO:0007669"/>
    <property type="project" value="InterPro"/>
</dbReference>
<keyword evidence="13" id="KW-1185">Reference proteome</keyword>
<dbReference type="EMBL" id="AHPK01000013">
    <property type="protein sequence ID" value="KEC55278.1"/>
    <property type="molecule type" value="Genomic_DNA"/>
</dbReference>
<evidence type="ECO:0000256" key="7">
    <source>
        <dbReference type="PIRSR" id="PIRSR618044-1"/>
    </source>
</evidence>
<evidence type="ECO:0000259" key="10">
    <source>
        <dbReference type="Pfam" id="PF00768"/>
    </source>
</evidence>
<dbReference type="Pfam" id="PF00768">
    <property type="entry name" value="Peptidase_S11"/>
    <property type="match status" value="1"/>
</dbReference>
<dbReference type="PRINTS" id="PR00725">
    <property type="entry name" value="DADACBPTASE1"/>
</dbReference>
<dbReference type="SUPFAM" id="SSF56601">
    <property type="entry name" value="beta-lactamase/transpeptidase-like"/>
    <property type="match status" value="1"/>
</dbReference>
<name>E6YNP1_9HYPH</name>
<reference evidence="11" key="1">
    <citation type="journal article" date="2011" name="PLoS Genet.">
        <title>Parallel evolution of a type IV secretion system in radiating lineages of the host-restricted bacterial pathogen Bartonella.</title>
        <authorList>
            <person name="Engel P."/>
            <person name="Salzburger W."/>
            <person name="Liesch M."/>
            <person name="Chang C.C."/>
            <person name="Maruyama S."/>
            <person name="Lanz C."/>
            <person name="Calteau A."/>
            <person name="Lajus A."/>
            <person name="Medigue C."/>
            <person name="Schuster S.C."/>
            <person name="Dehio C."/>
        </authorList>
    </citation>
    <scope>NUCLEOTIDE SEQUENCE</scope>
    <source>
        <strain evidence="11">ATCC BAA-1498</strain>
    </source>
</reference>
<dbReference type="InterPro" id="IPR018044">
    <property type="entry name" value="Peptidase_S11"/>
</dbReference>
<keyword evidence="11" id="KW-0645">Protease</keyword>
<evidence type="ECO:0000313" key="12">
    <source>
        <dbReference type="EMBL" id="KEC55278.1"/>
    </source>
</evidence>
<evidence type="ECO:0000313" key="13">
    <source>
        <dbReference type="Proteomes" id="UP000027336"/>
    </source>
</evidence>
<feature type="active site" description="Acyl-ester intermediate" evidence="7">
    <location>
        <position position="50"/>
    </location>
</feature>
<dbReference type="PANTHER" id="PTHR21581">
    <property type="entry name" value="D-ALANYL-D-ALANINE CARBOXYPEPTIDASE"/>
    <property type="match status" value="1"/>
</dbReference>
<dbReference type="GO" id="GO:0071555">
    <property type="term" value="P:cell wall organization"/>
    <property type="evidence" value="ECO:0007669"/>
    <property type="project" value="UniProtKB-KW"/>
</dbReference>